<dbReference type="Proteomes" id="UP000198211">
    <property type="component" value="Unassembled WGS sequence"/>
</dbReference>
<dbReference type="AlphaFoldDB" id="A0A225WZG7"/>
<dbReference type="EMBL" id="NBNE01000144">
    <property type="protein sequence ID" value="OWZ22348.1"/>
    <property type="molecule type" value="Genomic_DNA"/>
</dbReference>
<sequence length="124" mass="14292">MWLRPEPPQTSTQVERKPNRKQKIRAPESEDEPTPKTGSKDAGRQYTAKELEYALSRTDLSRQLERDPILSFIKLELIGELTGPFHELDFSKLTGVRLTTQPLLAVLRESGFVLGTFEKYRLYD</sequence>
<comment type="caution">
    <text evidence="2">The sequence shown here is derived from an EMBL/GenBank/DDBJ whole genome shotgun (WGS) entry which is preliminary data.</text>
</comment>
<gene>
    <name evidence="2" type="ORF">PHMEG_0002973</name>
</gene>
<evidence type="ECO:0000313" key="3">
    <source>
        <dbReference type="Proteomes" id="UP000198211"/>
    </source>
</evidence>
<proteinExistence type="predicted"/>
<protein>
    <submittedName>
        <fullName evidence="2">Eukaryotic/viral aspartic protease</fullName>
    </submittedName>
</protein>
<evidence type="ECO:0000313" key="2">
    <source>
        <dbReference type="EMBL" id="OWZ22348.1"/>
    </source>
</evidence>
<evidence type="ECO:0000256" key="1">
    <source>
        <dbReference type="SAM" id="MobiDB-lite"/>
    </source>
</evidence>
<name>A0A225WZG7_9STRA</name>
<dbReference type="GO" id="GO:0006508">
    <property type="term" value="P:proteolysis"/>
    <property type="evidence" value="ECO:0007669"/>
    <property type="project" value="UniProtKB-KW"/>
</dbReference>
<reference evidence="3" key="1">
    <citation type="submission" date="2017-03" db="EMBL/GenBank/DDBJ databases">
        <title>Phytopthora megakarya and P. palmivora, two closely related causual agents of cacao black pod achieved similar genome size and gene model numbers by different mechanisms.</title>
        <authorList>
            <person name="Ali S."/>
            <person name="Shao J."/>
            <person name="Larry D.J."/>
            <person name="Kronmiller B."/>
            <person name="Shen D."/>
            <person name="Strem M.D."/>
            <person name="Melnick R.L."/>
            <person name="Guiltinan M.J."/>
            <person name="Tyler B.M."/>
            <person name="Meinhardt L.W."/>
            <person name="Bailey B.A."/>
        </authorList>
    </citation>
    <scope>NUCLEOTIDE SEQUENCE [LARGE SCALE GENOMIC DNA]</scope>
    <source>
        <strain evidence="3">zdho120</strain>
    </source>
</reference>
<accession>A0A225WZG7</accession>
<keyword evidence="2" id="KW-0378">Hydrolase</keyword>
<dbReference type="GO" id="GO:0008233">
    <property type="term" value="F:peptidase activity"/>
    <property type="evidence" value="ECO:0007669"/>
    <property type="project" value="UniProtKB-KW"/>
</dbReference>
<organism evidence="2 3">
    <name type="scientific">Phytophthora megakarya</name>
    <dbReference type="NCBI Taxonomy" id="4795"/>
    <lineage>
        <taxon>Eukaryota</taxon>
        <taxon>Sar</taxon>
        <taxon>Stramenopiles</taxon>
        <taxon>Oomycota</taxon>
        <taxon>Peronosporomycetes</taxon>
        <taxon>Peronosporales</taxon>
        <taxon>Peronosporaceae</taxon>
        <taxon>Phytophthora</taxon>
    </lineage>
</organism>
<keyword evidence="2" id="KW-0645">Protease</keyword>
<feature type="region of interest" description="Disordered" evidence="1">
    <location>
        <begin position="1"/>
        <end position="45"/>
    </location>
</feature>
<keyword evidence="3" id="KW-1185">Reference proteome</keyword>